<evidence type="ECO:0000313" key="3">
    <source>
        <dbReference type="Proteomes" id="UP001157125"/>
    </source>
</evidence>
<dbReference type="EMBL" id="BSUN01000001">
    <property type="protein sequence ID" value="GMA37357.1"/>
    <property type="molecule type" value="Genomic_DNA"/>
</dbReference>
<dbReference type="Proteomes" id="UP001157125">
    <property type="component" value="Unassembled WGS sequence"/>
</dbReference>
<protein>
    <submittedName>
        <fullName evidence="2">Uncharacterized protein</fullName>
    </submittedName>
</protein>
<evidence type="ECO:0000313" key="2">
    <source>
        <dbReference type="EMBL" id="GMA37357.1"/>
    </source>
</evidence>
<accession>A0ABQ6IKX1</accession>
<evidence type="ECO:0000256" key="1">
    <source>
        <dbReference type="SAM" id="Phobius"/>
    </source>
</evidence>
<keyword evidence="1" id="KW-0472">Membrane</keyword>
<reference evidence="3" key="1">
    <citation type="journal article" date="2019" name="Int. J. Syst. Evol. Microbiol.">
        <title>The Global Catalogue of Microorganisms (GCM) 10K type strain sequencing project: providing services to taxonomists for standard genome sequencing and annotation.</title>
        <authorList>
            <consortium name="The Broad Institute Genomics Platform"/>
            <consortium name="The Broad Institute Genome Sequencing Center for Infectious Disease"/>
            <person name="Wu L."/>
            <person name="Ma J."/>
        </authorList>
    </citation>
    <scope>NUCLEOTIDE SEQUENCE [LARGE SCALE GENOMIC DNA]</scope>
    <source>
        <strain evidence="3">NBRC 112299</strain>
    </source>
</reference>
<keyword evidence="3" id="KW-1185">Reference proteome</keyword>
<keyword evidence="1" id="KW-1133">Transmembrane helix</keyword>
<proteinExistence type="predicted"/>
<organism evidence="2 3">
    <name type="scientific">Demequina litorisediminis</name>
    <dbReference type="NCBI Taxonomy" id="1849022"/>
    <lineage>
        <taxon>Bacteria</taxon>
        <taxon>Bacillati</taxon>
        <taxon>Actinomycetota</taxon>
        <taxon>Actinomycetes</taxon>
        <taxon>Micrococcales</taxon>
        <taxon>Demequinaceae</taxon>
        <taxon>Demequina</taxon>
    </lineage>
</organism>
<sequence length="55" mass="5760">MGVLAAVTLAQGAIGYFQYFTGLPEWLVALHLAGLGVFAAAHSASHFLLKTSRNA</sequence>
<name>A0ABQ6IKX1_9MICO</name>
<comment type="caution">
    <text evidence="2">The sequence shown here is derived from an EMBL/GenBank/DDBJ whole genome shotgun (WGS) entry which is preliminary data.</text>
</comment>
<feature type="transmembrane region" description="Helical" evidence="1">
    <location>
        <begin position="25"/>
        <end position="49"/>
    </location>
</feature>
<keyword evidence="1" id="KW-0812">Transmembrane</keyword>
<gene>
    <name evidence="2" type="ORF">GCM10025876_35610</name>
</gene>